<keyword evidence="3" id="KW-1185">Reference proteome</keyword>
<evidence type="ECO:0000313" key="2">
    <source>
        <dbReference type="EMBL" id="OYQ47436.1"/>
    </source>
</evidence>
<protein>
    <submittedName>
        <fullName evidence="2">Uncharacterized protein</fullName>
    </submittedName>
</protein>
<organism evidence="2 3">
    <name type="scientific">Flavobacterium cyanobacteriorum</name>
    <dbReference type="NCBI Taxonomy" id="2022802"/>
    <lineage>
        <taxon>Bacteria</taxon>
        <taxon>Pseudomonadati</taxon>
        <taxon>Bacteroidota</taxon>
        <taxon>Flavobacteriia</taxon>
        <taxon>Flavobacteriales</taxon>
        <taxon>Flavobacteriaceae</taxon>
        <taxon>Flavobacterium</taxon>
    </lineage>
</organism>
<gene>
    <name evidence="2" type="ORF">CHU92_01045</name>
</gene>
<dbReference type="GO" id="GO:0003755">
    <property type="term" value="F:peptidyl-prolyl cis-trans isomerase activity"/>
    <property type="evidence" value="ECO:0007669"/>
    <property type="project" value="InterPro"/>
</dbReference>
<sequence length="308" mass="34197">MALSVYVISCSPDNNNGEAPPRDYAVQYASEKADIENFLKKTYMVVDETTWDVVIDSIGPDTPQVSIWDQTEYPLQQKIVRSNNVDYTVYYITFNEGVGSAPIKADNVFISYRGIRLDTEQFTYVPFPANYSSLLSTIEGWQEIIPLFKAGIETNTNPQDPASFSDYGAGVMFLPSGLGYYNISRVGIPSYSSLIFSFKLFAIQRADNDRDGVLSVNETGGFADIDDYDSDDDDIANYRDVDDDNDGILTKNEKQGTGSPEDLDTDNDGIKNYLDTDDDGDGIPTKDELNLPPCHNNPAVPRYLNSSC</sequence>
<accession>A0A256A158</accession>
<dbReference type="AlphaFoldDB" id="A0A256A158"/>
<dbReference type="SUPFAM" id="SSF54534">
    <property type="entry name" value="FKBP-like"/>
    <property type="match status" value="1"/>
</dbReference>
<reference evidence="2 3" key="1">
    <citation type="submission" date="2017-07" db="EMBL/GenBank/DDBJ databases">
        <title>Flavobacterium cyanobacteriorum sp. nov., isolated from cyanobacterial aggregates in a eutrophic lake.</title>
        <authorList>
            <person name="Cai H."/>
        </authorList>
    </citation>
    <scope>NUCLEOTIDE SEQUENCE [LARGE SCALE GENOMIC DNA]</scope>
    <source>
        <strain evidence="2 3">TH021</strain>
    </source>
</reference>
<dbReference type="InterPro" id="IPR046357">
    <property type="entry name" value="PPIase_dom_sf"/>
</dbReference>
<comment type="caution">
    <text evidence="2">The sequence shown here is derived from an EMBL/GenBank/DDBJ whole genome shotgun (WGS) entry which is preliminary data.</text>
</comment>
<evidence type="ECO:0000313" key="3">
    <source>
        <dbReference type="Proteomes" id="UP000216605"/>
    </source>
</evidence>
<dbReference type="Proteomes" id="UP000216605">
    <property type="component" value="Unassembled WGS sequence"/>
</dbReference>
<dbReference type="EMBL" id="NOXV01000092">
    <property type="protein sequence ID" value="OYQ47436.1"/>
    <property type="molecule type" value="Genomic_DNA"/>
</dbReference>
<name>A0A256A158_9FLAO</name>
<evidence type="ECO:0000256" key="1">
    <source>
        <dbReference type="SAM" id="MobiDB-lite"/>
    </source>
</evidence>
<dbReference type="Gene3D" id="3.10.50.40">
    <property type="match status" value="1"/>
</dbReference>
<feature type="region of interest" description="Disordered" evidence="1">
    <location>
        <begin position="238"/>
        <end position="294"/>
    </location>
</feature>
<proteinExistence type="predicted"/>